<reference evidence="2" key="1">
    <citation type="journal article" date="2019" name="Int. J. Syst. Evol. Microbiol.">
        <title>The Global Catalogue of Microorganisms (GCM) 10K type strain sequencing project: providing services to taxonomists for standard genome sequencing and annotation.</title>
        <authorList>
            <consortium name="The Broad Institute Genomics Platform"/>
            <consortium name="The Broad Institute Genome Sequencing Center for Infectious Disease"/>
            <person name="Wu L."/>
            <person name="Ma J."/>
        </authorList>
    </citation>
    <scope>NUCLEOTIDE SEQUENCE [LARGE SCALE GENOMIC DNA]</scope>
    <source>
        <strain evidence="2">CGMCC 1.12478</strain>
    </source>
</reference>
<evidence type="ECO:0000313" key="2">
    <source>
        <dbReference type="Proteomes" id="UP000645462"/>
    </source>
</evidence>
<organism evidence="1 2">
    <name type="scientific">Marivita lacus</name>
    <dbReference type="NCBI Taxonomy" id="1323742"/>
    <lineage>
        <taxon>Bacteria</taxon>
        <taxon>Pseudomonadati</taxon>
        <taxon>Pseudomonadota</taxon>
        <taxon>Alphaproteobacteria</taxon>
        <taxon>Rhodobacterales</taxon>
        <taxon>Roseobacteraceae</taxon>
        <taxon>Marivita</taxon>
    </lineage>
</organism>
<accession>A0ABQ1KY54</accession>
<name>A0ABQ1KY54_9RHOB</name>
<sequence length="74" mass="8316">MITGAVCRKGRAALSSKTWFNLIQICRIELALMHHIASRDEGSTTLVQLFKDGQLDLRQGDEGRELARQRAVFS</sequence>
<keyword evidence="2" id="KW-1185">Reference proteome</keyword>
<protein>
    <submittedName>
        <fullName evidence="1">Uncharacterized protein</fullName>
    </submittedName>
</protein>
<dbReference type="EMBL" id="BMFC01000007">
    <property type="protein sequence ID" value="GGC09211.1"/>
    <property type="molecule type" value="Genomic_DNA"/>
</dbReference>
<gene>
    <name evidence="1" type="ORF">GCM10011363_27310</name>
</gene>
<proteinExistence type="predicted"/>
<evidence type="ECO:0000313" key="1">
    <source>
        <dbReference type="EMBL" id="GGC09211.1"/>
    </source>
</evidence>
<comment type="caution">
    <text evidence="1">The sequence shown here is derived from an EMBL/GenBank/DDBJ whole genome shotgun (WGS) entry which is preliminary data.</text>
</comment>
<dbReference type="Proteomes" id="UP000645462">
    <property type="component" value="Unassembled WGS sequence"/>
</dbReference>